<protein>
    <recommendedName>
        <fullName evidence="3">Type 1 periplasmic binding fold superfamily protein</fullName>
    </recommendedName>
</protein>
<gene>
    <name evidence="1" type="ORF">GCM10007940_00490</name>
</gene>
<dbReference type="AlphaFoldDB" id="A0AA37WCZ8"/>
<reference evidence="1" key="1">
    <citation type="journal article" date="2014" name="Int. J. Syst. Evol. Microbiol.">
        <title>Complete genome sequence of Corynebacterium casei LMG S-19264T (=DSM 44701T), isolated from a smear-ripened cheese.</title>
        <authorList>
            <consortium name="US DOE Joint Genome Institute (JGI-PGF)"/>
            <person name="Walter F."/>
            <person name="Albersmeier A."/>
            <person name="Kalinowski J."/>
            <person name="Ruckert C."/>
        </authorList>
    </citation>
    <scope>NUCLEOTIDE SEQUENCE</scope>
    <source>
        <strain evidence="1">NBRC 108769</strain>
    </source>
</reference>
<comment type="caution">
    <text evidence="1">The sequence shown here is derived from an EMBL/GenBank/DDBJ whole genome shotgun (WGS) entry which is preliminary data.</text>
</comment>
<keyword evidence="2" id="KW-1185">Reference proteome</keyword>
<evidence type="ECO:0000313" key="1">
    <source>
        <dbReference type="EMBL" id="GLR15434.1"/>
    </source>
</evidence>
<dbReference type="EMBL" id="BSOH01000001">
    <property type="protein sequence ID" value="GLR15434.1"/>
    <property type="molecule type" value="Genomic_DNA"/>
</dbReference>
<organism evidence="1 2">
    <name type="scientific">Portibacter lacus</name>
    <dbReference type="NCBI Taxonomy" id="1099794"/>
    <lineage>
        <taxon>Bacteria</taxon>
        <taxon>Pseudomonadati</taxon>
        <taxon>Bacteroidota</taxon>
        <taxon>Saprospiria</taxon>
        <taxon>Saprospirales</taxon>
        <taxon>Haliscomenobacteraceae</taxon>
        <taxon>Portibacter</taxon>
    </lineage>
</organism>
<proteinExistence type="predicted"/>
<accession>A0AA37WCZ8</accession>
<reference evidence="1" key="2">
    <citation type="submission" date="2023-01" db="EMBL/GenBank/DDBJ databases">
        <title>Draft genome sequence of Portibacter lacus strain NBRC 108769.</title>
        <authorList>
            <person name="Sun Q."/>
            <person name="Mori K."/>
        </authorList>
    </citation>
    <scope>NUCLEOTIDE SEQUENCE</scope>
    <source>
        <strain evidence="1">NBRC 108769</strain>
    </source>
</reference>
<evidence type="ECO:0000313" key="2">
    <source>
        <dbReference type="Proteomes" id="UP001156666"/>
    </source>
</evidence>
<evidence type="ECO:0008006" key="3">
    <source>
        <dbReference type="Google" id="ProtNLM"/>
    </source>
</evidence>
<dbReference type="Proteomes" id="UP001156666">
    <property type="component" value="Unassembled WGS sequence"/>
</dbReference>
<name>A0AA37WCZ8_9BACT</name>
<sequence length="169" mass="18004">MISCEKDDPIIPNEEEVITTLIYTLTPENGGDPVVMSFIDLDGDGGDAPTITAQPLASNTTYNGVLELLNEQETPAESITEEISEEANDHQFFFDTDVEGLTVTYSDEDSDGNPLGLATKLTTSSVQSGSLTITLRHEADKSASGVKDGEIANAGGETDIEVTFDVEIN</sequence>